<keyword evidence="5" id="KW-0472">Membrane</keyword>
<evidence type="ECO:0000256" key="4">
    <source>
        <dbReference type="ARBA" id="ARBA00023242"/>
    </source>
</evidence>
<evidence type="ECO:0000313" key="7">
    <source>
        <dbReference type="Proteomes" id="UP000092460"/>
    </source>
</evidence>
<name>A0A1B0BD71_9MUSC</name>
<evidence type="ECO:0000313" key="6">
    <source>
        <dbReference type="EnsemblMetazoa" id="GPPI026317-PA"/>
    </source>
</evidence>
<keyword evidence="3" id="KW-0813">Transport</keyword>
<evidence type="ECO:0000256" key="5">
    <source>
        <dbReference type="SAM" id="Phobius"/>
    </source>
</evidence>
<feature type="transmembrane region" description="Helical" evidence="5">
    <location>
        <begin position="986"/>
        <end position="1011"/>
    </location>
</feature>
<evidence type="ECO:0000256" key="2">
    <source>
        <dbReference type="ARBA" id="ARBA00010186"/>
    </source>
</evidence>
<accession>A0A1B0BD71</accession>
<dbReference type="GO" id="GO:0016973">
    <property type="term" value="P:poly(A)+ mRNA export from nucleus"/>
    <property type="evidence" value="ECO:0007669"/>
    <property type="project" value="TreeGrafter"/>
</dbReference>
<keyword evidence="5" id="KW-1133">Transmembrane helix</keyword>
<dbReference type="EMBL" id="JXJN01012355">
    <property type="status" value="NOT_ANNOTATED_CDS"/>
    <property type="molecule type" value="Genomic_DNA"/>
</dbReference>
<organism evidence="6 7">
    <name type="scientific">Glossina palpalis gambiensis</name>
    <dbReference type="NCBI Taxonomy" id="67801"/>
    <lineage>
        <taxon>Eukaryota</taxon>
        <taxon>Metazoa</taxon>
        <taxon>Ecdysozoa</taxon>
        <taxon>Arthropoda</taxon>
        <taxon>Hexapoda</taxon>
        <taxon>Insecta</taxon>
        <taxon>Pterygota</taxon>
        <taxon>Neoptera</taxon>
        <taxon>Endopterygota</taxon>
        <taxon>Diptera</taxon>
        <taxon>Brachycera</taxon>
        <taxon>Muscomorpha</taxon>
        <taxon>Hippoboscoidea</taxon>
        <taxon>Glossinidae</taxon>
        <taxon>Glossina</taxon>
    </lineage>
</organism>
<dbReference type="PANTHER" id="PTHR11225">
    <property type="entry name" value="NUCLEAR PORE COMPLEX PROTEIN NUP93 NUCLEOPORIN NUP93 DEAD EYE PROTEIN"/>
    <property type="match status" value="1"/>
</dbReference>
<keyword evidence="3" id="KW-0509">mRNA transport</keyword>
<dbReference type="PANTHER" id="PTHR11225:SF4">
    <property type="entry name" value="NUCLEAR PORE COMPLEX PROTEIN NUP93"/>
    <property type="match status" value="1"/>
</dbReference>
<protein>
    <recommendedName>
        <fullName evidence="8">Nuclear pore protein</fullName>
    </recommendedName>
</protein>
<dbReference type="GO" id="GO:0017056">
    <property type="term" value="F:structural constituent of nuclear pore"/>
    <property type="evidence" value="ECO:0007669"/>
    <property type="project" value="InterPro"/>
</dbReference>
<evidence type="ECO:0000256" key="3">
    <source>
        <dbReference type="ARBA" id="ARBA00023132"/>
    </source>
</evidence>
<sequence>MKTNAKRRSSIKTLLKLETSSLSNYSGPDTLTFPTIRRRTLVSSCYKDLKRSRKGHNDTSDISISAIFQTNLMDLNTLVQEAQRLNNETQYTGELPRANRTISHVLQATNELHTRVTQSEASDLQAQMLLGSKGIDLPKISQKLESLNARNLLETLDPISETDVPNYLKNEKENVILSILEEVNRNAFQSTQKRKWEQLKAKWREDKVEIMNALRGPTQNWIHIEKLPEQTVINETVGLRSCLNNVEIAYAREVYDYNVKVIKGALRPNLVQKFAEVAKNFQDTNVCDIWEIMKYMVDVTPVPRHRDPLQSRTQIKQFVEQAKKYLEDRYKLYMSTILSSNLREAQRGGIPGTFNLVSAFVELNFNKSNCFCLQDVNADGRPLWPMVYYCLRCGDMQSALRCLLMGGAGHEDFIQLLEDKINKPGQQINSKLEGQLKLHYFNKIKTSIDPYKKAVYCIVIGCDINDQHVEVARTTDDFLWTQLSILRHEAAENVESLTYSGLQFMILEKYGEKHFNANEQQHLYFKVLALTGQFEAAIEFLARSEKYRAHAVHIGLALNEMMLIQGPRSVEEPLLSVDIKDSLPKRRLNLARLIMLYVKKFEMTDPAETLQYYYFLRNLNDSDGRNLFLVCVSRLAIECRNYDLLFGKMMPNSVPSGGLLQQFDCVNFDSRTVAKIVADELVRKGMLEDAIKLYDLANMQSYSLRYLSLLLSQVVHQTSKKGSLRERLAILVTEYSERLRDSRMECEAQIVVTFNLLNELITFFDYYHDCKYQLALEILEKTKLVPFSVGELEESLNIFNGLGTEICKVYPDIMLAKMDILYSQYKMLKRKDTGILNSGSDTRLQHLRQQAKAITNMAAAIPYRMPGDTNRRYKNKLLLLQHRTVHMETLCQLLFFGLEFFRLWVNSFCQIVKCCFELLRPDGYLWELIKDFTFPEMGLMSPSIAARIRLQRSQTNDIYSLFRDIISDCVPRARQYIMEWDKSFKLLQILFSIFGVIFLGISLFFPVYIYYTHKRLDDEIDHMQEIFKAEKRMQAAAKRSLLMAREELRHLKVNNLVQCEELQTFDGTSRLLLKVASKLQLLDNIISNKMQTTGRLYRLQDQELKLKHVFKTQVTNIALRFLGKYPRKLHLLVVFEKRGCTNKSIFRCSRQKQDRDDLLSVTKTYKIFEFLPKTGSSAV</sequence>
<dbReference type="Pfam" id="PF04097">
    <property type="entry name" value="Nic96"/>
    <property type="match status" value="1"/>
</dbReference>
<dbReference type="STRING" id="67801.A0A1B0BD71"/>
<reference evidence="6" key="2">
    <citation type="submission" date="2020-05" db="UniProtKB">
        <authorList>
            <consortium name="EnsemblMetazoa"/>
        </authorList>
    </citation>
    <scope>IDENTIFICATION</scope>
    <source>
        <strain evidence="6">IAEA</strain>
    </source>
</reference>
<keyword evidence="5" id="KW-0812">Transmembrane</keyword>
<evidence type="ECO:0008006" key="8">
    <source>
        <dbReference type="Google" id="ProtNLM"/>
    </source>
</evidence>
<keyword evidence="7" id="KW-1185">Reference proteome</keyword>
<evidence type="ECO:0000256" key="1">
    <source>
        <dbReference type="ARBA" id="ARBA00004567"/>
    </source>
</evidence>
<dbReference type="GO" id="GO:0005643">
    <property type="term" value="C:nuclear pore"/>
    <property type="evidence" value="ECO:0007669"/>
    <property type="project" value="UniProtKB-SubCell"/>
</dbReference>
<dbReference type="AlphaFoldDB" id="A0A1B0BD71"/>
<keyword evidence="4" id="KW-0539">Nucleus</keyword>
<comment type="similarity">
    <text evidence="2">Belongs to the nucleoporin interacting component (NIC) family.</text>
</comment>
<comment type="subcellular location">
    <subcellularLocation>
        <location evidence="1">Nucleus</location>
        <location evidence="1">Nuclear pore complex</location>
    </subcellularLocation>
</comment>
<dbReference type="InterPro" id="IPR007231">
    <property type="entry name" value="Nucleoporin_int_Nup93/Nic96"/>
</dbReference>
<keyword evidence="3" id="KW-0653">Protein transport</keyword>
<dbReference type="VEuPathDB" id="VectorBase:GPPI026317"/>
<dbReference type="EnsemblMetazoa" id="GPPI026317-RA">
    <property type="protein sequence ID" value="GPPI026317-PA"/>
    <property type="gene ID" value="GPPI026317"/>
</dbReference>
<keyword evidence="3" id="KW-0811">Translocation</keyword>
<keyword evidence="3" id="KW-0906">Nuclear pore complex</keyword>
<reference evidence="7" key="1">
    <citation type="submission" date="2015-01" db="EMBL/GenBank/DDBJ databases">
        <authorList>
            <person name="Aksoy S."/>
            <person name="Warren W."/>
            <person name="Wilson R.K."/>
        </authorList>
    </citation>
    <scope>NUCLEOTIDE SEQUENCE [LARGE SCALE GENOMIC DNA]</scope>
    <source>
        <strain evidence="7">IAEA</strain>
    </source>
</reference>
<dbReference type="GO" id="GO:0006606">
    <property type="term" value="P:protein import into nucleus"/>
    <property type="evidence" value="ECO:0007669"/>
    <property type="project" value="TreeGrafter"/>
</dbReference>
<dbReference type="Proteomes" id="UP000092460">
    <property type="component" value="Unassembled WGS sequence"/>
</dbReference>
<proteinExistence type="inferred from homology"/>